<comment type="caution">
    <text evidence="1">The sequence shown here is derived from an EMBL/GenBank/DDBJ whole genome shotgun (WGS) entry which is preliminary data.</text>
</comment>
<dbReference type="RefSeq" id="WP_160904578.1">
    <property type="nucleotide sequence ID" value="NZ_CP102850.1"/>
</dbReference>
<gene>
    <name evidence="1" type="ORF">GIY30_23945</name>
</gene>
<accession>A0A6L7GZE4</accession>
<name>A0A6L7GZE4_9ACTN</name>
<reference evidence="1 2" key="1">
    <citation type="submission" date="2019-11" db="EMBL/GenBank/DDBJ databases">
        <title>Gordonia sp. nov., a novel actinobacterium isolated from mangrove soil in Hainan.</title>
        <authorList>
            <person name="Huang X."/>
            <person name="Xie Y."/>
            <person name="Chu X."/>
            <person name="Xiao K."/>
        </authorList>
    </citation>
    <scope>NUCLEOTIDE SEQUENCE [LARGE SCALE GENOMIC DNA]</scope>
    <source>
        <strain evidence="1 2">HNM0687</strain>
    </source>
</reference>
<dbReference type="EMBL" id="WMBR01000012">
    <property type="protein sequence ID" value="MXP24378.1"/>
    <property type="molecule type" value="Genomic_DNA"/>
</dbReference>
<dbReference type="Proteomes" id="UP000475545">
    <property type="component" value="Unassembled WGS sequence"/>
</dbReference>
<protein>
    <submittedName>
        <fullName evidence="1">Uncharacterized protein</fullName>
    </submittedName>
</protein>
<dbReference type="AlphaFoldDB" id="A0A6L7GZE4"/>
<keyword evidence="2" id="KW-1185">Reference proteome</keyword>
<organism evidence="1 2">
    <name type="scientific">Gordonia mangrovi</name>
    <dbReference type="NCBI Taxonomy" id="2665643"/>
    <lineage>
        <taxon>Bacteria</taxon>
        <taxon>Bacillati</taxon>
        <taxon>Actinomycetota</taxon>
        <taxon>Actinomycetes</taxon>
        <taxon>Mycobacteriales</taxon>
        <taxon>Gordoniaceae</taxon>
        <taxon>Gordonia</taxon>
    </lineage>
</organism>
<evidence type="ECO:0000313" key="1">
    <source>
        <dbReference type="EMBL" id="MXP24378.1"/>
    </source>
</evidence>
<evidence type="ECO:0000313" key="2">
    <source>
        <dbReference type="Proteomes" id="UP000475545"/>
    </source>
</evidence>
<sequence>MATTPNERVLDDCAHTRVGDVPPVPQSVGALFADLRLTRADDVDRRRELLDWLIQHEPSKRLIRSLERRGYADLVAAAAAKR</sequence>
<proteinExistence type="predicted"/>